<evidence type="ECO:0000313" key="1">
    <source>
        <dbReference type="EMBL" id="GAA0157030.1"/>
    </source>
</evidence>
<evidence type="ECO:0000313" key="2">
    <source>
        <dbReference type="Proteomes" id="UP001454036"/>
    </source>
</evidence>
<name>A0AAV3PZE5_LITER</name>
<comment type="caution">
    <text evidence="1">The sequence shown here is derived from an EMBL/GenBank/DDBJ whole genome shotgun (WGS) entry which is preliminary data.</text>
</comment>
<organism evidence="1 2">
    <name type="scientific">Lithospermum erythrorhizon</name>
    <name type="common">Purple gromwell</name>
    <name type="synonym">Lithospermum officinale var. erythrorhizon</name>
    <dbReference type="NCBI Taxonomy" id="34254"/>
    <lineage>
        <taxon>Eukaryota</taxon>
        <taxon>Viridiplantae</taxon>
        <taxon>Streptophyta</taxon>
        <taxon>Embryophyta</taxon>
        <taxon>Tracheophyta</taxon>
        <taxon>Spermatophyta</taxon>
        <taxon>Magnoliopsida</taxon>
        <taxon>eudicotyledons</taxon>
        <taxon>Gunneridae</taxon>
        <taxon>Pentapetalae</taxon>
        <taxon>asterids</taxon>
        <taxon>lamiids</taxon>
        <taxon>Boraginales</taxon>
        <taxon>Boraginaceae</taxon>
        <taxon>Boraginoideae</taxon>
        <taxon>Lithospermeae</taxon>
        <taxon>Lithospermum</taxon>
    </lineage>
</organism>
<dbReference type="EMBL" id="BAABME010019387">
    <property type="protein sequence ID" value="GAA0157030.1"/>
    <property type="molecule type" value="Genomic_DNA"/>
</dbReference>
<reference evidence="1 2" key="1">
    <citation type="submission" date="2024-01" db="EMBL/GenBank/DDBJ databases">
        <title>The complete chloroplast genome sequence of Lithospermum erythrorhizon: insights into the phylogenetic relationship among Boraginaceae species and the maternal lineages of purple gromwells.</title>
        <authorList>
            <person name="Okada T."/>
            <person name="Watanabe K."/>
        </authorList>
    </citation>
    <scope>NUCLEOTIDE SEQUENCE [LARGE SCALE GENOMIC DNA]</scope>
</reference>
<dbReference type="Proteomes" id="UP001454036">
    <property type="component" value="Unassembled WGS sequence"/>
</dbReference>
<accession>A0AAV3PZE5</accession>
<protein>
    <submittedName>
        <fullName evidence="1">Uncharacterized protein</fullName>
    </submittedName>
</protein>
<gene>
    <name evidence="1" type="ORF">LIER_38389</name>
</gene>
<keyword evidence="2" id="KW-1185">Reference proteome</keyword>
<proteinExistence type="predicted"/>
<dbReference type="AlphaFoldDB" id="A0AAV3PZE5"/>
<sequence>MYPDISQEPKAFKYQQFWSKHTSFQCIVSRVWEKTIAGDGMFIVHCKLKEVRRELRRLNDEEFSNITSRLKEKHIEVEAVNARIYDGCLDAAQLAKATTLTKEYEQLCNAERQLYQSKETMQC</sequence>